<keyword evidence="3" id="KW-1185">Reference proteome</keyword>
<sequence length="397" mass="41558">MKVGVTVSAVSHAALLAIVLFGLSGAKELRPEAVDSIAVDLVPLDSVTNIRAGTLDSEIVDTPTPSIVKDDKPAEIAQPTGNTEQDQPTPEIAPKPSPAPSINTAPAPQPEPEPDPTPVPTTPPTPAEPAPRPEPPQAQPAPTPPPAPAPEPTPTPDPTPTPAPVTPELSTPTATPTPQEVAPAPATRVANLEQKRAEFQKQQEAAKKKAEEDAKKKAEEDAKKKADEEAKKKAEEAKRVADAKKKEEQAKKEADAKKQQQAAVKAADRISDIINNNDSRGGTTGQGGEPTLGKPTGSSARLSQSELDGLVAQIRRCLNVPPGAVDTQTTAQVAISFNADGSVSGAQIARQPSTQIEQALANAAVRAVMTCGPYTMLSADNYDQWREIGVTFDPSQF</sequence>
<feature type="compositionally biased region" description="Polar residues" evidence="1">
    <location>
        <begin position="79"/>
        <end position="88"/>
    </location>
</feature>
<dbReference type="PRINTS" id="PR01217">
    <property type="entry name" value="PRICHEXTENSN"/>
</dbReference>
<feature type="compositionally biased region" description="Pro residues" evidence="1">
    <location>
        <begin position="107"/>
        <end position="165"/>
    </location>
</feature>
<protein>
    <recommendedName>
        <fullName evidence="4">Protein TolA</fullName>
    </recommendedName>
</protein>
<accession>A0AA41QQP3</accession>
<evidence type="ECO:0008006" key="4">
    <source>
        <dbReference type="Google" id="ProtNLM"/>
    </source>
</evidence>
<reference evidence="2" key="1">
    <citation type="submission" date="2022-03" db="EMBL/GenBank/DDBJ databases">
        <title>The complete genome sequence of a Methyloterrigena soli.</title>
        <authorList>
            <person name="Zi Z."/>
        </authorList>
    </citation>
    <scope>NUCLEOTIDE SEQUENCE</scope>
    <source>
        <strain evidence="2">M48</strain>
    </source>
</reference>
<gene>
    <name evidence="2" type="ORF">ML536_19010</name>
</gene>
<feature type="region of interest" description="Disordered" evidence="1">
    <location>
        <begin position="60"/>
        <end position="301"/>
    </location>
</feature>
<dbReference type="Gene3D" id="3.30.1150.10">
    <property type="match status" value="1"/>
</dbReference>
<proteinExistence type="predicted"/>
<organism evidence="2 3">
    <name type="scientific">Paradevosia shaoguanensis</name>
    <dbReference type="NCBI Taxonomy" id="1335043"/>
    <lineage>
        <taxon>Bacteria</taxon>
        <taxon>Pseudomonadati</taxon>
        <taxon>Pseudomonadota</taxon>
        <taxon>Alphaproteobacteria</taxon>
        <taxon>Hyphomicrobiales</taxon>
        <taxon>Devosiaceae</taxon>
        <taxon>Paradevosia</taxon>
    </lineage>
</organism>
<feature type="compositionally biased region" description="Polar residues" evidence="1">
    <location>
        <begin position="169"/>
        <end position="178"/>
    </location>
</feature>
<evidence type="ECO:0000313" key="3">
    <source>
        <dbReference type="Proteomes" id="UP001156140"/>
    </source>
</evidence>
<comment type="caution">
    <text evidence="2">The sequence shown here is derived from an EMBL/GenBank/DDBJ whole genome shotgun (WGS) entry which is preliminary data.</text>
</comment>
<dbReference type="EMBL" id="JALAZD010000003">
    <property type="protein sequence ID" value="MCI0128930.1"/>
    <property type="molecule type" value="Genomic_DNA"/>
</dbReference>
<evidence type="ECO:0000256" key="1">
    <source>
        <dbReference type="SAM" id="MobiDB-lite"/>
    </source>
</evidence>
<dbReference type="RefSeq" id="WP_035035677.1">
    <property type="nucleotide sequence ID" value="NZ_CP068983.1"/>
</dbReference>
<name>A0AA41QQP3_9HYPH</name>
<feature type="compositionally biased region" description="Basic and acidic residues" evidence="1">
    <location>
        <begin position="193"/>
        <end position="258"/>
    </location>
</feature>
<dbReference type="AlphaFoldDB" id="A0AA41QQP3"/>
<dbReference type="Proteomes" id="UP001156140">
    <property type="component" value="Unassembled WGS sequence"/>
</dbReference>
<evidence type="ECO:0000313" key="2">
    <source>
        <dbReference type="EMBL" id="MCI0128930.1"/>
    </source>
</evidence>